<feature type="transmembrane region" description="Helical" evidence="5">
    <location>
        <begin position="81"/>
        <end position="100"/>
    </location>
</feature>
<dbReference type="EMBL" id="HBFQ01014903">
    <property type="protein sequence ID" value="CAD8835953.1"/>
    <property type="molecule type" value="Transcribed_RNA"/>
</dbReference>
<gene>
    <name evidence="7" type="ORF">NSCI0253_LOCUS10301</name>
</gene>
<evidence type="ECO:0000256" key="1">
    <source>
        <dbReference type="ARBA" id="ARBA00004141"/>
    </source>
</evidence>
<dbReference type="PANTHER" id="PTHR13439">
    <property type="entry name" value="CT120 PROTEIN"/>
    <property type="match status" value="1"/>
</dbReference>
<feature type="transmembrane region" description="Helical" evidence="5">
    <location>
        <begin position="224"/>
        <end position="242"/>
    </location>
</feature>
<organism evidence="7">
    <name type="scientific">Noctiluca scintillans</name>
    <name type="common">Sea sparkle</name>
    <name type="synonym">Red tide dinoflagellate</name>
    <dbReference type="NCBI Taxonomy" id="2966"/>
    <lineage>
        <taxon>Eukaryota</taxon>
        <taxon>Sar</taxon>
        <taxon>Alveolata</taxon>
        <taxon>Dinophyceae</taxon>
        <taxon>Noctilucales</taxon>
        <taxon>Noctilucaceae</taxon>
        <taxon>Noctiluca</taxon>
    </lineage>
</organism>
<evidence type="ECO:0000256" key="5">
    <source>
        <dbReference type="SAM" id="Phobius"/>
    </source>
</evidence>
<protein>
    <recommendedName>
        <fullName evidence="6">TLC domain-containing protein</fullName>
    </recommendedName>
</protein>
<evidence type="ECO:0000313" key="7">
    <source>
        <dbReference type="EMBL" id="CAD8835953.1"/>
    </source>
</evidence>
<evidence type="ECO:0000256" key="4">
    <source>
        <dbReference type="ARBA" id="ARBA00023136"/>
    </source>
</evidence>
<feature type="domain" description="TLC" evidence="6">
    <location>
        <begin position="102"/>
        <end position="286"/>
    </location>
</feature>
<dbReference type="Pfam" id="PF03798">
    <property type="entry name" value="TRAM_LAG1_CLN8"/>
    <property type="match status" value="1"/>
</dbReference>
<accession>A0A7S0ZXX4</accession>
<keyword evidence="3 5" id="KW-1133">Transmembrane helix</keyword>
<dbReference type="AlphaFoldDB" id="A0A7S0ZXX4"/>
<feature type="transmembrane region" description="Helical" evidence="5">
    <location>
        <begin position="127"/>
        <end position="146"/>
    </location>
</feature>
<feature type="transmembrane region" description="Helical" evidence="5">
    <location>
        <begin position="262"/>
        <end position="282"/>
    </location>
</feature>
<evidence type="ECO:0000259" key="6">
    <source>
        <dbReference type="Pfam" id="PF03798"/>
    </source>
</evidence>
<feature type="transmembrane region" description="Helical" evidence="5">
    <location>
        <begin position="176"/>
        <end position="195"/>
    </location>
</feature>
<dbReference type="PANTHER" id="PTHR13439:SF0">
    <property type="entry name" value="TOPOISOMERASE I DAMAGE AFFECTED PROTEIN 4"/>
    <property type="match status" value="1"/>
</dbReference>
<evidence type="ECO:0000256" key="3">
    <source>
        <dbReference type="ARBA" id="ARBA00022989"/>
    </source>
</evidence>
<dbReference type="GO" id="GO:0055088">
    <property type="term" value="P:lipid homeostasis"/>
    <property type="evidence" value="ECO:0007669"/>
    <property type="project" value="TreeGrafter"/>
</dbReference>
<dbReference type="InterPro" id="IPR006634">
    <property type="entry name" value="TLC-dom"/>
</dbReference>
<dbReference type="InterPro" id="IPR050846">
    <property type="entry name" value="TLCD"/>
</dbReference>
<reference evidence="7" key="1">
    <citation type="submission" date="2021-01" db="EMBL/GenBank/DDBJ databases">
        <authorList>
            <person name="Corre E."/>
            <person name="Pelletier E."/>
            <person name="Niang G."/>
            <person name="Scheremetjew M."/>
            <person name="Finn R."/>
            <person name="Kale V."/>
            <person name="Holt S."/>
            <person name="Cochrane G."/>
            <person name="Meng A."/>
            <person name="Brown T."/>
            <person name="Cohen L."/>
        </authorList>
    </citation>
    <scope>NUCLEOTIDE SEQUENCE</scope>
</reference>
<comment type="subcellular location">
    <subcellularLocation>
        <location evidence="1">Membrane</location>
        <topology evidence="1">Multi-pass membrane protein</topology>
    </subcellularLocation>
</comment>
<keyword evidence="4 5" id="KW-0472">Membrane</keyword>
<keyword evidence="2 5" id="KW-0812">Transmembrane</keyword>
<sequence length="298" mass="33969">MSEPGSPSPRSVSQTVADISAMCGEGRDAVEGAWHEATMYAERSVCRARSAIEDYFEIDKDFRMLGPKREDPNLVRDVHDFFNLFALIPVIVLNLVNWSFESLWNIMFHGAAWTSLQEMWQGQVGGLFWYVSLAYFLLDLTFVVFLPTSVKSPSVIIVHHLVTITCLLVPKVHPEYLWVMGACMFVELNTWFLIARRSCNKRAEKPFATGVSFAKSCRMLTISLCFYSSWFIIRLALNAFLLPEIFRLWMAHSQRCGSMFNLTLISVFSQLALVILNTKWTIDLVRSKLKSKSPSKGL</sequence>
<proteinExistence type="predicted"/>
<evidence type="ECO:0000256" key="2">
    <source>
        <dbReference type="ARBA" id="ARBA00022692"/>
    </source>
</evidence>
<dbReference type="GO" id="GO:0016020">
    <property type="term" value="C:membrane"/>
    <property type="evidence" value="ECO:0007669"/>
    <property type="project" value="UniProtKB-SubCell"/>
</dbReference>
<dbReference type="GO" id="GO:0005783">
    <property type="term" value="C:endoplasmic reticulum"/>
    <property type="evidence" value="ECO:0007669"/>
    <property type="project" value="TreeGrafter"/>
</dbReference>
<name>A0A7S0ZXX4_NOCSC</name>